<evidence type="ECO:0000313" key="5">
    <source>
        <dbReference type="Proteomes" id="UP000664256"/>
    </source>
</evidence>
<dbReference type="InterPro" id="IPR036388">
    <property type="entry name" value="WH-like_DNA-bd_sf"/>
</dbReference>
<dbReference type="PANTHER" id="PTHR30185:SF18">
    <property type="entry name" value="TRANSCRIPTIONAL REGULATOR MTLR"/>
    <property type="match status" value="1"/>
</dbReference>
<evidence type="ECO:0000256" key="2">
    <source>
        <dbReference type="ARBA" id="ARBA00023163"/>
    </source>
</evidence>
<sequence>MYRRELLNDWDKKIMEFLRFLTQRGNRATKKAVAQKLALTRPTLLKLVADIQAIFKDMEGFQLTASNYEYYLHIDLTQNLSFITKYLMQYSRKYKILKEIFFRENVNVNYFCDLNGLSMATYYAEVKELNQLLLEFDLVIKNNQIQGSELQIRHFFSSLFFHTLPVTKIEQLQEQLLPTAFISDLEQCLEIRVNHCFLHELTLYLWVVKIRSEQGKDQLATEADFVAEIRNLGNRESFISGVQEMSSFGILKNLCHKHLVYFPTQKNSEVSRLICFFMSHHFSSSDSLLFRELKDLGRRHNFVSFRFVQTFLFLSEATSTKNSYVVYNVIKSIWQNILLKGQIMMDQAIFFNRYLDKLEAIDQKKHFDGIVLQLESYFPELFFHQKITDPLRGDLGRAFLYLQEEKEALYHVGIYYVGNQLLARQMTEYYLYELNKYPNLYATAWNSSSDFDIVLSNYEIGDLIQKEQLFYINVSHPELNIQEILKYVKTKQKRVG</sequence>
<dbReference type="Proteomes" id="UP000664256">
    <property type="component" value="Unassembled WGS sequence"/>
</dbReference>
<dbReference type="PANTHER" id="PTHR30185">
    <property type="entry name" value="CRYPTIC BETA-GLUCOSIDE BGL OPERON ANTITERMINATOR"/>
    <property type="match status" value="1"/>
</dbReference>
<dbReference type="Pfam" id="PF05043">
    <property type="entry name" value="Mga"/>
    <property type="match status" value="1"/>
</dbReference>
<organism evidence="4 5">
    <name type="scientific">Candidatus Enterococcus myersii</name>
    <dbReference type="NCBI Taxonomy" id="2815322"/>
    <lineage>
        <taxon>Bacteria</taxon>
        <taxon>Bacillati</taxon>
        <taxon>Bacillota</taxon>
        <taxon>Bacilli</taxon>
        <taxon>Lactobacillales</taxon>
        <taxon>Enterococcaceae</taxon>
        <taxon>Enterococcus</taxon>
    </lineage>
</organism>
<keyword evidence="2" id="KW-0804">Transcription</keyword>
<dbReference type="InterPro" id="IPR007737">
    <property type="entry name" value="Mga_HTH"/>
</dbReference>
<keyword evidence="1" id="KW-0805">Transcription regulation</keyword>
<protein>
    <submittedName>
        <fullName evidence="4">Helix-turn-helix domain-containing protein</fullName>
    </submittedName>
</protein>
<accession>A0ABS3H9Q6</accession>
<proteinExistence type="predicted"/>
<dbReference type="RefSeq" id="WP_206904698.1">
    <property type="nucleotide sequence ID" value="NZ_JAFLVT010000018.1"/>
</dbReference>
<evidence type="ECO:0000259" key="3">
    <source>
        <dbReference type="Pfam" id="PF05043"/>
    </source>
</evidence>
<evidence type="ECO:0000313" key="4">
    <source>
        <dbReference type="EMBL" id="MBO0450189.1"/>
    </source>
</evidence>
<name>A0ABS3H9Q6_9ENTE</name>
<reference evidence="4 5" key="1">
    <citation type="submission" date="2021-03" db="EMBL/GenBank/DDBJ databases">
        <title>Enterococcal diversity collection.</title>
        <authorList>
            <person name="Gilmore M.S."/>
            <person name="Schwartzman J."/>
            <person name="Van Tyne D."/>
            <person name="Martin M."/>
            <person name="Earl A.M."/>
            <person name="Manson A.L."/>
            <person name="Straub T."/>
            <person name="Salamzade R."/>
            <person name="Saavedra J."/>
            <person name="Lebreton F."/>
            <person name="Prichula J."/>
            <person name="Schaufler K."/>
            <person name="Gaca A."/>
            <person name="Sgardioli B."/>
            <person name="Wagenaar J."/>
            <person name="Strong T."/>
        </authorList>
    </citation>
    <scope>NUCLEOTIDE SEQUENCE [LARGE SCALE GENOMIC DNA]</scope>
    <source>
        <strain evidence="4 5">MJM12</strain>
    </source>
</reference>
<gene>
    <name evidence="4" type="ORF">JZO76_11725</name>
</gene>
<dbReference type="Gene3D" id="1.10.10.10">
    <property type="entry name" value="Winged helix-like DNA-binding domain superfamily/Winged helix DNA-binding domain"/>
    <property type="match status" value="1"/>
</dbReference>
<keyword evidence="5" id="KW-1185">Reference proteome</keyword>
<evidence type="ECO:0000256" key="1">
    <source>
        <dbReference type="ARBA" id="ARBA00023015"/>
    </source>
</evidence>
<feature type="domain" description="Mga helix-turn-helix" evidence="3">
    <location>
        <begin position="78"/>
        <end position="160"/>
    </location>
</feature>
<comment type="caution">
    <text evidence="4">The sequence shown here is derived from an EMBL/GenBank/DDBJ whole genome shotgun (WGS) entry which is preliminary data.</text>
</comment>
<dbReference type="InterPro" id="IPR050661">
    <property type="entry name" value="BglG_antiterminators"/>
</dbReference>
<dbReference type="EMBL" id="JAFLVT010000018">
    <property type="protein sequence ID" value="MBO0450189.1"/>
    <property type="molecule type" value="Genomic_DNA"/>
</dbReference>